<feature type="transmembrane region" description="Helical" evidence="2">
    <location>
        <begin position="18"/>
        <end position="35"/>
    </location>
</feature>
<feature type="compositionally biased region" description="Gly residues" evidence="1">
    <location>
        <begin position="74"/>
        <end position="87"/>
    </location>
</feature>
<protein>
    <recommendedName>
        <fullName evidence="5">DUF4232 domain-containing protein</fullName>
    </recommendedName>
</protein>
<feature type="compositionally biased region" description="Polar residues" evidence="1">
    <location>
        <begin position="51"/>
        <end position="63"/>
    </location>
</feature>
<dbReference type="EMBL" id="CP008947">
    <property type="protein sequence ID" value="AII06645.1"/>
    <property type="molecule type" value="Genomic_DNA"/>
</dbReference>
<sequence>MLEPNGPLPPEIYWRRRALAIGGAIVVLLLVVWLINSLRGGGDSETDPAAASSSLTTPVSISPTASGSSTSSGSSGGSGGGGGGAAAAGGEASSGTSSSSGASSSGASSSAAASGQPVAAGQCPDQSLAIKVAADKPTYLAGEEPSFTTVVTNIGTTPCERDLGSSLQQVLVYTIDGAVRLWSNIDCFPQSAADVRTLAPGEQAQFTVKWSAKTSAPDCLTQPEPQRDPVGPGAYTVVGQLGQLRSAPEPFNLS</sequence>
<evidence type="ECO:0000313" key="4">
    <source>
        <dbReference type="Proteomes" id="UP000028488"/>
    </source>
</evidence>
<feature type="compositionally biased region" description="Low complexity" evidence="1">
    <location>
        <begin position="88"/>
        <end position="115"/>
    </location>
</feature>
<feature type="region of interest" description="Disordered" evidence="1">
    <location>
        <begin position="42"/>
        <end position="118"/>
    </location>
</feature>
<dbReference type="AlphaFoldDB" id="A0A076EKE7"/>
<keyword evidence="2" id="KW-0472">Membrane</keyword>
<evidence type="ECO:0000256" key="2">
    <source>
        <dbReference type="SAM" id="Phobius"/>
    </source>
</evidence>
<dbReference type="Proteomes" id="UP000028488">
    <property type="component" value="Chromosome"/>
</dbReference>
<gene>
    <name evidence="3" type="ORF">EP51_19220</name>
</gene>
<feature type="compositionally biased region" description="Low complexity" evidence="1">
    <location>
        <begin position="64"/>
        <end position="73"/>
    </location>
</feature>
<accession>A0A076EKE7</accession>
<dbReference type="RefSeq" id="WP_128640126.1">
    <property type="nucleotide sequence ID" value="NZ_CP008947.1"/>
</dbReference>
<keyword evidence="2" id="KW-0812">Transmembrane</keyword>
<dbReference type="eggNOG" id="COG1572">
    <property type="taxonomic scope" value="Bacteria"/>
</dbReference>
<evidence type="ECO:0000256" key="1">
    <source>
        <dbReference type="SAM" id="MobiDB-lite"/>
    </source>
</evidence>
<keyword evidence="2" id="KW-1133">Transmembrane helix</keyword>
<organism evidence="3 4">
    <name type="scientific">Rhodococcus opacus</name>
    <name type="common">Nocardia opaca</name>
    <dbReference type="NCBI Taxonomy" id="37919"/>
    <lineage>
        <taxon>Bacteria</taxon>
        <taxon>Bacillati</taxon>
        <taxon>Actinomycetota</taxon>
        <taxon>Actinomycetes</taxon>
        <taxon>Mycobacteriales</taxon>
        <taxon>Nocardiaceae</taxon>
        <taxon>Rhodococcus</taxon>
    </lineage>
</organism>
<evidence type="ECO:0008006" key="5">
    <source>
        <dbReference type="Google" id="ProtNLM"/>
    </source>
</evidence>
<proteinExistence type="predicted"/>
<evidence type="ECO:0000313" key="3">
    <source>
        <dbReference type="EMBL" id="AII06645.1"/>
    </source>
</evidence>
<reference evidence="3 4" key="1">
    <citation type="submission" date="2014-07" db="EMBL/GenBank/DDBJ databases">
        <title>Genome Sequence of Rhodococcus opacus Strain R7, a Biodegrader of Mono- and Polycyclic Aromatic Hydrocarbons.</title>
        <authorList>
            <person name="Di Gennaro P."/>
            <person name="Zampolli J."/>
            <person name="Presti I."/>
            <person name="Cappelletti M."/>
            <person name="D'Ursi P."/>
            <person name="Orro A."/>
            <person name="Mezzelani A."/>
            <person name="Milanesi L."/>
        </authorList>
    </citation>
    <scope>NUCLEOTIDE SEQUENCE [LARGE SCALE GENOMIC DNA]</scope>
    <source>
        <strain evidence="3 4">R7</strain>
    </source>
</reference>
<name>A0A076EKE7_RHOOP</name>